<evidence type="ECO:0000256" key="3">
    <source>
        <dbReference type="ARBA" id="ARBA00022692"/>
    </source>
</evidence>
<name>A0A0M3T2T3_9HYPH</name>
<feature type="transmembrane region" description="Helical" evidence="6">
    <location>
        <begin position="154"/>
        <end position="175"/>
    </location>
</feature>
<feature type="transmembrane region" description="Helical" evidence="6">
    <location>
        <begin position="187"/>
        <end position="209"/>
    </location>
</feature>
<feature type="transmembrane region" description="Helical" evidence="6">
    <location>
        <begin position="116"/>
        <end position="142"/>
    </location>
</feature>
<comment type="subcellular location">
    <subcellularLocation>
        <location evidence="1">Cell membrane</location>
        <topology evidence="1">Multi-pass membrane protein</topology>
    </subcellularLocation>
</comment>
<feature type="transmembrane region" description="Helical" evidence="6">
    <location>
        <begin position="76"/>
        <end position="95"/>
    </location>
</feature>
<proteinExistence type="predicted"/>
<dbReference type="GO" id="GO:0015171">
    <property type="term" value="F:amino acid transmembrane transporter activity"/>
    <property type="evidence" value="ECO:0007669"/>
    <property type="project" value="TreeGrafter"/>
</dbReference>
<accession>A0A0M3T2T3</accession>
<keyword evidence="3 6" id="KW-0812">Transmembrane</keyword>
<evidence type="ECO:0000256" key="1">
    <source>
        <dbReference type="ARBA" id="ARBA00004651"/>
    </source>
</evidence>
<keyword evidence="5 6" id="KW-0472">Membrane</keyword>
<gene>
    <name evidence="7" type="ORF">PU02_0471</name>
</gene>
<dbReference type="PANTHER" id="PTHR30086">
    <property type="entry name" value="ARGININE EXPORTER PROTEIN ARGO"/>
    <property type="match status" value="1"/>
</dbReference>
<evidence type="ECO:0000256" key="4">
    <source>
        <dbReference type="ARBA" id="ARBA00022989"/>
    </source>
</evidence>
<feature type="transmembrane region" description="Helical" evidence="6">
    <location>
        <begin position="6"/>
        <end position="30"/>
    </location>
</feature>
<evidence type="ECO:0000313" key="7">
    <source>
        <dbReference type="EMBL" id="ALE03285.1"/>
    </source>
</evidence>
<dbReference type="EMBL" id="CP010401">
    <property type="protein sequence ID" value="ALE03285.1"/>
    <property type="molecule type" value="Genomic_DNA"/>
</dbReference>
<keyword evidence="2" id="KW-1003">Cell membrane</keyword>
<dbReference type="STRING" id="1318743.PU02_0471"/>
<evidence type="ECO:0000256" key="2">
    <source>
        <dbReference type="ARBA" id="ARBA00022475"/>
    </source>
</evidence>
<dbReference type="RefSeq" id="WP_053943890.1">
    <property type="nucleotide sequence ID" value="NZ_CP010401.1"/>
</dbReference>
<reference evidence="7 8" key="1">
    <citation type="journal article" date="2015" name="Genome Announc.">
        <title>Complete Genome Sequence of Bartonella ancashensis Strain 20.00, Isolated from the Blood of a Patient with Verruga Peruana.</title>
        <authorList>
            <person name="Hang J."/>
            <person name="Mullins K.E."/>
            <person name="Clifford R.J."/>
            <person name="Onmus-Leone F."/>
            <person name="Yang Y."/>
            <person name="Jiang J."/>
            <person name="Leguia M."/>
            <person name="Kasper M.R."/>
            <person name="Maguina C."/>
            <person name="Lesho E.P."/>
            <person name="Jarman R.G."/>
            <person name="Richards A.L."/>
            <person name="Blazes D."/>
        </authorList>
    </citation>
    <scope>NUCLEOTIDE SEQUENCE [LARGE SCALE GENOMIC DNA]</scope>
    <source>
        <strain evidence="7 8">20.00</strain>
    </source>
</reference>
<keyword evidence="8" id="KW-1185">Reference proteome</keyword>
<dbReference type="Proteomes" id="UP000057213">
    <property type="component" value="Chromosome"/>
</dbReference>
<protein>
    <submittedName>
        <fullName evidence="7">Amino acid efflux protein</fullName>
    </submittedName>
</protein>
<organism evidence="7 8">
    <name type="scientific">Bartonella ancashensis</name>
    <dbReference type="NCBI Taxonomy" id="1318743"/>
    <lineage>
        <taxon>Bacteria</taxon>
        <taxon>Pseudomonadati</taxon>
        <taxon>Pseudomonadota</taxon>
        <taxon>Alphaproteobacteria</taxon>
        <taxon>Hyphomicrobiales</taxon>
        <taxon>Bartonellaceae</taxon>
        <taxon>Bartonella</taxon>
    </lineage>
</organism>
<dbReference type="PANTHER" id="PTHR30086:SF20">
    <property type="entry name" value="ARGININE EXPORTER PROTEIN ARGO-RELATED"/>
    <property type="match status" value="1"/>
</dbReference>
<dbReference type="PATRIC" id="fig|1318743.3.peg.483"/>
<dbReference type="Pfam" id="PF01810">
    <property type="entry name" value="LysE"/>
    <property type="match status" value="1"/>
</dbReference>
<dbReference type="OrthoDB" id="9804822at2"/>
<keyword evidence="4 6" id="KW-1133">Transmembrane helix</keyword>
<feature type="transmembrane region" description="Helical" evidence="6">
    <location>
        <begin position="42"/>
        <end position="70"/>
    </location>
</feature>
<dbReference type="PIRSF" id="PIRSF006324">
    <property type="entry name" value="LeuE"/>
    <property type="match status" value="1"/>
</dbReference>
<evidence type="ECO:0000256" key="6">
    <source>
        <dbReference type="SAM" id="Phobius"/>
    </source>
</evidence>
<dbReference type="KEGG" id="banc:PU02_0471"/>
<dbReference type="InterPro" id="IPR001123">
    <property type="entry name" value="LeuE-type"/>
</dbReference>
<evidence type="ECO:0000256" key="5">
    <source>
        <dbReference type="ARBA" id="ARBA00023136"/>
    </source>
</evidence>
<dbReference type="AlphaFoldDB" id="A0A0M3T2T3"/>
<evidence type="ECO:0000313" key="8">
    <source>
        <dbReference type="Proteomes" id="UP000057213"/>
    </source>
</evidence>
<sequence>MSFLPEWAVFIKFSLIALILALTPGPDVILSIERSIVQNKKAGIMCVLGSSTGFAIQVFSVSLGLSALILTSPKTFFLLKITGAFYLLWLAFKMVRTHPTLSLNNSSQKRKSLKSNYLAAVGISLLNPKAVLFNVTFLPQFINANDPMATQKLLILGLSYIPISLPITISIVFMANKLSTLLQQKPSYMRVFHWLVAVIFASFAIRLLIDKTF</sequence>
<dbReference type="GO" id="GO:0005886">
    <property type="term" value="C:plasma membrane"/>
    <property type="evidence" value="ECO:0007669"/>
    <property type="project" value="UniProtKB-SubCell"/>
</dbReference>